<feature type="compositionally biased region" description="Polar residues" evidence="1">
    <location>
        <begin position="1"/>
        <end position="10"/>
    </location>
</feature>
<feature type="region of interest" description="Disordered" evidence="1">
    <location>
        <begin position="1"/>
        <end position="84"/>
    </location>
</feature>
<accession>A0A1Y2HFF0</accession>
<feature type="compositionally biased region" description="Basic residues" evidence="1">
    <location>
        <begin position="33"/>
        <end position="50"/>
    </location>
</feature>
<organism evidence="2 3">
    <name type="scientific">Catenaria anguillulae PL171</name>
    <dbReference type="NCBI Taxonomy" id="765915"/>
    <lineage>
        <taxon>Eukaryota</taxon>
        <taxon>Fungi</taxon>
        <taxon>Fungi incertae sedis</taxon>
        <taxon>Blastocladiomycota</taxon>
        <taxon>Blastocladiomycetes</taxon>
        <taxon>Blastocladiales</taxon>
        <taxon>Catenariaceae</taxon>
        <taxon>Catenaria</taxon>
    </lineage>
</organism>
<comment type="caution">
    <text evidence="2">The sequence shown here is derived from an EMBL/GenBank/DDBJ whole genome shotgun (WGS) entry which is preliminary data.</text>
</comment>
<gene>
    <name evidence="2" type="ORF">BCR44DRAFT_1206562</name>
</gene>
<protein>
    <submittedName>
        <fullName evidence="2">Uncharacterized protein</fullName>
    </submittedName>
</protein>
<reference evidence="2 3" key="1">
    <citation type="submission" date="2016-07" db="EMBL/GenBank/DDBJ databases">
        <title>Pervasive Adenine N6-methylation of Active Genes in Fungi.</title>
        <authorList>
            <consortium name="DOE Joint Genome Institute"/>
            <person name="Mondo S.J."/>
            <person name="Dannebaum R.O."/>
            <person name="Kuo R.C."/>
            <person name="Labutti K."/>
            <person name="Haridas S."/>
            <person name="Kuo A."/>
            <person name="Salamov A."/>
            <person name="Ahrendt S.R."/>
            <person name="Lipzen A."/>
            <person name="Sullivan W."/>
            <person name="Andreopoulos W.B."/>
            <person name="Clum A."/>
            <person name="Lindquist E."/>
            <person name="Daum C."/>
            <person name="Ramamoorthy G.K."/>
            <person name="Gryganskyi A."/>
            <person name="Culley D."/>
            <person name="Magnuson J.K."/>
            <person name="James T.Y."/>
            <person name="O'Malley M.A."/>
            <person name="Stajich J.E."/>
            <person name="Spatafora J.W."/>
            <person name="Visel A."/>
            <person name="Grigoriev I.V."/>
        </authorList>
    </citation>
    <scope>NUCLEOTIDE SEQUENCE [LARGE SCALE GENOMIC DNA]</scope>
    <source>
        <strain evidence="2 3">PL171</strain>
    </source>
</reference>
<dbReference type="EMBL" id="MCFL01000037">
    <property type="protein sequence ID" value="ORZ33320.1"/>
    <property type="molecule type" value="Genomic_DNA"/>
</dbReference>
<evidence type="ECO:0000313" key="2">
    <source>
        <dbReference type="EMBL" id="ORZ33320.1"/>
    </source>
</evidence>
<keyword evidence="3" id="KW-1185">Reference proteome</keyword>
<evidence type="ECO:0000256" key="1">
    <source>
        <dbReference type="SAM" id="MobiDB-lite"/>
    </source>
</evidence>
<sequence>MMNSWRTSMQPAPGPSHSHPASRILKPSLPSSKRNKPTRPRCDKRRRLHSTQRSICTQAGRPSPRSLQPAPPPPPAHSSVHARHLRGHLGTIPARTRAPRPSTSRTNAHTPIVEHLARRPVWRHASCCVAAHRRVCWNGVHACSAHGHGRHGDAAVACVGECGW</sequence>
<proteinExistence type="predicted"/>
<name>A0A1Y2HFF0_9FUNG</name>
<dbReference type="AlphaFoldDB" id="A0A1Y2HFF0"/>
<evidence type="ECO:0000313" key="3">
    <source>
        <dbReference type="Proteomes" id="UP000193411"/>
    </source>
</evidence>
<dbReference type="Proteomes" id="UP000193411">
    <property type="component" value="Unassembled WGS sequence"/>
</dbReference>